<dbReference type="InterPro" id="IPR025724">
    <property type="entry name" value="GAG-pre-integrase_dom"/>
</dbReference>
<evidence type="ECO:0000259" key="3">
    <source>
        <dbReference type="Pfam" id="PF13976"/>
    </source>
</evidence>
<sequence>MILNGDSSPPTRIVDGDIQIGAPTTAEQMLAKKNKLKARGTLLMALPYKHQLKFNIHKDAKSLMEAIEKRFGVNAAPSIFVASSKATVSTLPDVDSLSDAVVTPPFWKITIVILVRDRCPRRKGRKSSLVKLMEWVPKDSSLVVNLDILDLFFMVFQKCHVRIFFDLKLLRGRYEKAKEMVKQSELCQMSQKSCQSNSPQLDNEDLKQIDPDDLEEMDLKWKMDMLTMRARRRGHFARECRSPKDNRNKDTPRRTVPVEAEEEPTNYALMAYASSGSSSSLGSDNENDRYTTSEGYRAVPPPYTRAFLPFKLDLVFIDDPNASESVTNVLNVDSSINKSRNDMSKIHRPDAPIVEDWISGSEDETKIESVSKQIEPSFVKSSEHVKSFRESINKVEHNIQAENLKTNNQKSRGHKINWKQKPCFVCRSLNHLIKDCDYYEKQMVQNPVWNSAIRVNHQNSVRMTHPHSNRHVVPTAVLTRSKLVSLNAARPVPTAVTQSSVKSPWPVKHVVNKAHSPVWKPKCKVLDHVSRLTSPSMTLKTFTYTEALGRSKVPKENNMYNVDLKNVVPSGGLTCLFAKATLDESNLWHKRLGHINFKTMNKLVKDPLRKFDGKADEGFLVGYSINRIGRKWMFDIYSLTMSMNYQPVVTENQPNDNAGIKENLDAGKVGKETVSTQQYVLLPLSSTSLQDPQNIDDDVANVVFDVKENENDVHVFANGSDKTDTKKHDEKAKRDDKGKSHVDSPTRVRDLRAEFKEFYFNSTNRVNDVSAPVTTAEPNPTHNTNSFNTASPSVNVVSPNFRIAGKSSFVDPFKYPNDPDMPELEDIVYSDDEEDVGFEYPDYLDKVYKVFKALYGLHQAPRAWYDTLANYLLENGVQRGKIDQTLFINKQKGDILLVQMSSMRELTFFLRLQVKQKDDGIFISQDKYVAKILRKFGFTDVKSTSTPIKTEKPLLKDPDGKDVNVYIYRYLKGNPHLGLWYPKDSLFNLMAYSDSDYAGASLNRKSTTGGCQFLGCRLISWQRKKQTVVATSSTEAEYVAVVLMLYGFKIILIEAQQHISNESPLLGVNTPRCDEYTIKLKELMVFMATAIVRKVNDVVQLRALIDGKKVVVSEAIIRRDLHLNDSDGVECLPNEEIFTELARMGYEKPLPKLTFYKAFFSAQWKFLIHTLVQCLSAKRTAWNEFSCFMASAVICLATVVMDNQVDDMTSHNTRYTSPALTHKVFANIRRVGKGFSGVETPLFAFLLVQPQPQAEEEVEMLISPAPPSPKTQPTTSYDSNMLLFITLMVTCATLSQTIAELEQDEHSQALEILQLKKRVKKLEKKKKSKSSWFKRLIRVGGRYTDKGITLVDVETQEEVVAMDAEPQGRLNQEDVSVAEPTVFDDEEDREEKADMERALELQRQYDDKEENIDWNAVAEQIQERHLDNIKKYQNLKKILVSIAQARKNMIIYLKNMAGYKIEHFRGMTYDKESFKKLKAVEVSGSESTQEIPSNDLKEMSEEDIHNMLEIVPVLEFKVKALQVKYPIIYWEIHSEDLVALWNLVKEKFSSAVPSEDKEKALWVELKRLFEPDADDVLWKLQRYMHAPLTWKLYTNCGVHHVSSTRGNDIFMLTEKDYPLLKAIMILMLSGKLQVEEDNKMARDLVMKIFMEANKPKSRSLDTSFK</sequence>
<dbReference type="PANTHER" id="PTHR11439:SF495">
    <property type="entry name" value="REVERSE TRANSCRIPTASE, RNA-DEPENDENT DNA POLYMERASE-RELATED"/>
    <property type="match status" value="1"/>
</dbReference>
<feature type="compositionally biased region" description="Basic and acidic residues" evidence="1">
    <location>
        <begin position="721"/>
        <end position="746"/>
    </location>
</feature>
<organism evidence="4">
    <name type="scientific">Tanacetum cinerariifolium</name>
    <name type="common">Dalmatian daisy</name>
    <name type="synonym">Chrysanthemum cinerariifolium</name>
    <dbReference type="NCBI Taxonomy" id="118510"/>
    <lineage>
        <taxon>Eukaryota</taxon>
        <taxon>Viridiplantae</taxon>
        <taxon>Streptophyta</taxon>
        <taxon>Embryophyta</taxon>
        <taxon>Tracheophyta</taxon>
        <taxon>Spermatophyta</taxon>
        <taxon>Magnoliopsida</taxon>
        <taxon>eudicotyledons</taxon>
        <taxon>Gunneridae</taxon>
        <taxon>Pentapetalae</taxon>
        <taxon>asterids</taxon>
        <taxon>campanulids</taxon>
        <taxon>Asterales</taxon>
        <taxon>Asteraceae</taxon>
        <taxon>Asteroideae</taxon>
        <taxon>Anthemideae</taxon>
        <taxon>Anthemidinae</taxon>
        <taxon>Tanacetum</taxon>
    </lineage>
</organism>
<feature type="region of interest" description="Disordered" evidence="1">
    <location>
        <begin position="716"/>
        <end position="746"/>
    </location>
</feature>
<feature type="region of interest" description="Disordered" evidence="1">
    <location>
        <begin position="275"/>
        <end position="297"/>
    </location>
</feature>
<feature type="domain" description="GAG-pre-integrase" evidence="3">
    <location>
        <begin position="558"/>
        <end position="612"/>
    </location>
</feature>
<dbReference type="CDD" id="cd09272">
    <property type="entry name" value="RNase_HI_RT_Ty1"/>
    <property type="match status" value="1"/>
</dbReference>
<dbReference type="Pfam" id="PF07727">
    <property type="entry name" value="RVT_2"/>
    <property type="match status" value="1"/>
</dbReference>
<protein>
    <submittedName>
        <fullName evidence="4">Uncharacterized protein</fullName>
    </submittedName>
</protein>
<accession>A0A6L2LJA4</accession>
<comment type="caution">
    <text evidence="4">The sequence shown here is derived from an EMBL/GenBank/DDBJ whole genome shotgun (WGS) entry which is preliminary data.</text>
</comment>
<dbReference type="Pfam" id="PF13976">
    <property type="entry name" value="gag_pre-integrs"/>
    <property type="match status" value="1"/>
</dbReference>
<dbReference type="PANTHER" id="PTHR11439">
    <property type="entry name" value="GAG-POL-RELATED RETROTRANSPOSON"/>
    <property type="match status" value="1"/>
</dbReference>
<evidence type="ECO:0000256" key="1">
    <source>
        <dbReference type="SAM" id="MobiDB-lite"/>
    </source>
</evidence>
<feature type="compositionally biased region" description="Basic and acidic residues" evidence="1">
    <location>
        <begin position="237"/>
        <end position="253"/>
    </location>
</feature>
<reference evidence="4" key="1">
    <citation type="journal article" date="2019" name="Sci. Rep.">
        <title>Draft genome of Tanacetum cinerariifolium, the natural source of mosquito coil.</title>
        <authorList>
            <person name="Yamashiro T."/>
            <person name="Shiraishi A."/>
            <person name="Satake H."/>
            <person name="Nakayama K."/>
        </authorList>
    </citation>
    <scope>NUCLEOTIDE SEQUENCE</scope>
</reference>
<dbReference type="EMBL" id="BKCJ010004583">
    <property type="protein sequence ID" value="GEU61916.1"/>
    <property type="molecule type" value="Genomic_DNA"/>
</dbReference>
<proteinExistence type="predicted"/>
<evidence type="ECO:0000313" key="4">
    <source>
        <dbReference type="EMBL" id="GEU61916.1"/>
    </source>
</evidence>
<name>A0A6L2LJA4_TANCI</name>
<dbReference type="InterPro" id="IPR013103">
    <property type="entry name" value="RVT_2"/>
</dbReference>
<gene>
    <name evidence="4" type="ORF">Tci_033894</name>
</gene>
<evidence type="ECO:0000259" key="2">
    <source>
        <dbReference type="Pfam" id="PF07727"/>
    </source>
</evidence>
<feature type="region of interest" description="Disordered" evidence="1">
    <location>
        <begin position="237"/>
        <end position="260"/>
    </location>
</feature>
<feature type="domain" description="Reverse transcriptase Ty1/copia-type" evidence="2">
    <location>
        <begin position="834"/>
        <end position="898"/>
    </location>
</feature>